<gene>
    <name evidence="1" type="ORF">PXEA_LOCUS18116</name>
</gene>
<dbReference type="EMBL" id="CAAALY010068989">
    <property type="protein sequence ID" value="VEL24676.1"/>
    <property type="molecule type" value="Genomic_DNA"/>
</dbReference>
<sequence>MHCSETVFCHSLANQQEGFASDLVNSLKEVWSQNESEAEVKQEEEKKKAWSLHSSLRFLLSAVSVPADLSE</sequence>
<name>A0A448X0C2_9PLAT</name>
<proteinExistence type="predicted"/>
<dbReference type="Proteomes" id="UP000784294">
    <property type="component" value="Unassembled WGS sequence"/>
</dbReference>
<evidence type="ECO:0000313" key="1">
    <source>
        <dbReference type="EMBL" id="VEL24676.1"/>
    </source>
</evidence>
<evidence type="ECO:0000313" key="2">
    <source>
        <dbReference type="Proteomes" id="UP000784294"/>
    </source>
</evidence>
<comment type="caution">
    <text evidence="1">The sequence shown here is derived from an EMBL/GenBank/DDBJ whole genome shotgun (WGS) entry which is preliminary data.</text>
</comment>
<dbReference type="AlphaFoldDB" id="A0A448X0C2"/>
<reference evidence="1" key="1">
    <citation type="submission" date="2018-11" db="EMBL/GenBank/DDBJ databases">
        <authorList>
            <consortium name="Pathogen Informatics"/>
        </authorList>
    </citation>
    <scope>NUCLEOTIDE SEQUENCE</scope>
</reference>
<keyword evidence="2" id="KW-1185">Reference proteome</keyword>
<protein>
    <submittedName>
        <fullName evidence="1">Uncharacterized protein</fullName>
    </submittedName>
</protein>
<accession>A0A448X0C2</accession>
<organism evidence="1 2">
    <name type="scientific">Protopolystoma xenopodis</name>
    <dbReference type="NCBI Taxonomy" id="117903"/>
    <lineage>
        <taxon>Eukaryota</taxon>
        <taxon>Metazoa</taxon>
        <taxon>Spiralia</taxon>
        <taxon>Lophotrochozoa</taxon>
        <taxon>Platyhelminthes</taxon>
        <taxon>Monogenea</taxon>
        <taxon>Polyopisthocotylea</taxon>
        <taxon>Polystomatidea</taxon>
        <taxon>Polystomatidae</taxon>
        <taxon>Protopolystoma</taxon>
    </lineage>
</organism>